<evidence type="ECO:0000313" key="3">
    <source>
        <dbReference type="Proteomes" id="UP001143545"/>
    </source>
</evidence>
<accession>A0A9W6EVL9</accession>
<dbReference type="Gene3D" id="3.40.1440.10">
    <property type="entry name" value="GIY-YIG endonuclease"/>
    <property type="match status" value="1"/>
</dbReference>
<reference evidence="2" key="1">
    <citation type="submission" date="2022-07" db="EMBL/GenBank/DDBJ databases">
        <title>Taxonomy of Novel Oxalotrophic and Methylotrophic Bacteria.</title>
        <authorList>
            <person name="Sahin N."/>
            <person name="Tani A."/>
        </authorList>
    </citation>
    <scope>NUCLEOTIDE SEQUENCE</scope>
    <source>
        <strain evidence="2">AM327</strain>
    </source>
</reference>
<dbReference type="Pfam" id="PF01541">
    <property type="entry name" value="GIY-YIG"/>
    <property type="match status" value="1"/>
</dbReference>
<protein>
    <recommendedName>
        <fullName evidence="1">GIY-YIG domain-containing protein</fullName>
    </recommendedName>
</protein>
<name>A0A9W6EVL9_9FLAO</name>
<comment type="caution">
    <text evidence="2">The sequence shown here is derived from an EMBL/GenBank/DDBJ whole genome shotgun (WGS) entry which is preliminary data.</text>
</comment>
<sequence length="90" mass="10769">MRKCYVYISVNDCRTSFFTGLTDDLRKKISNHTPVITQTKTTSSKHLVYYETFMNLKQAIKRERQLRNWKVGWKLTLIKRLNPELKALEM</sequence>
<gene>
    <name evidence="2" type="ORF">NBRC110019_21310</name>
</gene>
<proteinExistence type="predicted"/>
<dbReference type="InterPro" id="IPR035901">
    <property type="entry name" value="GIY-YIG_endonuc_sf"/>
</dbReference>
<organism evidence="2 3">
    <name type="scientific">Neptunitalea chrysea</name>
    <dbReference type="NCBI Taxonomy" id="1647581"/>
    <lineage>
        <taxon>Bacteria</taxon>
        <taxon>Pseudomonadati</taxon>
        <taxon>Bacteroidota</taxon>
        <taxon>Flavobacteriia</taxon>
        <taxon>Flavobacteriales</taxon>
        <taxon>Flavobacteriaceae</taxon>
        <taxon>Neptunitalea</taxon>
    </lineage>
</organism>
<feature type="domain" description="GIY-YIG" evidence="1">
    <location>
        <begin position="3"/>
        <end position="70"/>
    </location>
</feature>
<evidence type="ECO:0000259" key="1">
    <source>
        <dbReference type="Pfam" id="PF01541"/>
    </source>
</evidence>
<dbReference type="RefSeq" id="WP_281754781.1">
    <property type="nucleotide sequence ID" value="NZ_BRVP01000014.1"/>
</dbReference>
<dbReference type="AlphaFoldDB" id="A0A9W6EVL9"/>
<evidence type="ECO:0000313" key="2">
    <source>
        <dbReference type="EMBL" id="GLB53091.1"/>
    </source>
</evidence>
<dbReference type="EMBL" id="BRVP01000014">
    <property type="protein sequence ID" value="GLB53091.1"/>
    <property type="molecule type" value="Genomic_DNA"/>
</dbReference>
<dbReference type="Proteomes" id="UP001143545">
    <property type="component" value="Unassembled WGS sequence"/>
</dbReference>
<dbReference type="InterPro" id="IPR000305">
    <property type="entry name" value="GIY-YIG_endonuc"/>
</dbReference>
<keyword evidence="3" id="KW-1185">Reference proteome</keyword>
<dbReference type="SUPFAM" id="SSF82771">
    <property type="entry name" value="GIY-YIG endonuclease"/>
    <property type="match status" value="1"/>
</dbReference>